<feature type="transmembrane region" description="Helical" evidence="5">
    <location>
        <begin position="21"/>
        <end position="45"/>
    </location>
</feature>
<feature type="transmembrane region" description="Helical" evidence="5">
    <location>
        <begin position="51"/>
        <end position="69"/>
    </location>
</feature>
<evidence type="ECO:0000256" key="3">
    <source>
        <dbReference type="ARBA" id="ARBA00022989"/>
    </source>
</evidence>
<keyword evidence="4 5" id="KW-0472">Membrane</keyword>
<keyword evidence="3 5" id="KW-1133">Transmembrane helix</keyword>
<protein>
    <submittedName>
        <fullName evidence="7">Putative flippase GtrA</fullName>
    </submittedName>
</protein>
<evidence type="ECO:0000256" key="2">
    <source>
        <dbReference type="ARBA" id="ARBA00022692"/>
    </source>
</evidence>
<evidence type="ECO:0000256" key="1">
    <source>
        <dbReference type="ARBA" id="ARBA00004141"/>
    </source>
</evidence>
<dbReference type="GO" id="GO:0016020">
    <property type="term" value="C:membrane"/>
    <property type="evidence" value="ECO:0007669"/>
    <property type="project" value="UniProtKB-SubCell"/>
</dbReference>
<evidence type="ECO:0000313" key="7">
    <source>
        <dbReference type="EMBL" id="MBA8825861.1"/>
    </source>
</evidence>
<accession>A0A839E394</accession>
<dbReference type="RefSeq" id="WP_328796206.1">
    <property type="nucleotide sequence ID" value="NZ_JACGWZ010000004.1"/>
</dbReference>
<feature type="transmembrane region" description="Helical" evidence="5">
    <location>
        <begin position="81"/>
        <end position="99"/>
    </location>
</feature>
<keyword evidence="2 5" id="KW-0812">Transmembrane</keyword>
<evidence type="ECO:0000256" key="4">
    <source>
        <dbReference type="ARBA" id="ARBA00023136"/>
    </source>
</evidence>
<dbReference type="GO" id="GO:0000271">
    <property type="term" value="P:polysaccharide biosynthetic process"/>
    <property type="evidence" value="ECO:0007669"/>
    <property type="project" value="InterPro"/>
</dbReference>
<comment type="subcellular location">
    <subcellularLocation>
        <location evidence="1">Membrane</location>
        <topology evidence="1">Multi-pass membrane protein</topology>
    </subcellularLocation>
</comment>
<dbReference type="InterPro" id="IPR007267">
    <property type="entry name" value="GtrA_DPMS_TM"/>
</dbReference>
<gene>
    <name evidence="7" type="ORF">FHX42_003227</name>
</gene>
<name>A0A839E394_9PSEU</name>
<evidence type="ECO:0000259" key="6">
    <source>
        <dbReference type="Pfam" id="PF04138"/>
    </source>
</evidence>
<proteinExistence type="predicted"/>
<dbReference type="EMBL" id="JACGWZ010000004">
    <property type="protein sequence ID" value="MBA8825861.1"/>
    <property type="molecule type" value="Genomic_DNA"/>
</dbReference>
<feature type="transmembrane region" description="Helical" evidence="5">
    <location>
        <begin position="119"/>
        <end position="140"/>
    </location>
</feature>
<evidence type="ECO:0000313" key="8">
    <source>
        <dbReference type="Proteomes" id="UP000569329"/>
    </source>
</evidence>
<feature type="domain" description="GtrA/DPMS transmembrane" evidence="6">
    <location>
        <begin position="20"/>
        <end position="145"/>
    </location>
</feature>
<organism evidence="7 8">
    <name type="scientific">Halosaccharopolyspora lacisalsi</name>
    <dbReference type="NCBI Taxonomy" id="1000566"/>
    <lineage>
        <taxon>Bacteria</taxon>
        <taxon>Bacillati</taxon>
        <taxon>Actinomycetota</taxon>
        <taxon>Actinomycetes</taxon>
        <taxon>Pseudonocardiales</taxon>
        <taxon>Pseudonocardiaceae</taxon>
        <taxon>Halosaccharopolyspora</taxon>
    </lineage>
</organism>
<dbReference type="AlphaFoldDB" id="A0A839E394"/>
<reference evidence="7 8" key="1">
    <citation type="submission" date="2020-07" db="EMBL/GenBank/DDBJ databases">
        <title>Sequencing the genomes of 1000 actinobacteria strains.</title>
        <authorList>
            <person name="Klenk H.-P."/>
        </authorList>
    </citation>
    <scope>NUCLEOTIDE SEQUENCE [LARGE SCALE GENOMIC DNA]</scope>
    <source>
        <strain evidence="7 8">DSM 45975</strain>
    </source>
</reference>
<dbReference type="Pfam" id="PF04138">
    <property type="entry name" value="GtrA_DPMS_TM"/>
    <property type="match status" value="1"/>
</dbReference>
<keyword evidence="8" id="KW-1185">Reference proteome</keyword>
<comment type="caution">
    <text evidence="7">The sequence shown here is derived from an EMBL/GenBank/DDBJ whole genome shotgun (WGS) entry which is preliminary data.</text>
</comment>
<dbReference type="Proteomes" id="UP000569329">
    <property type="component" value="Unassembled WGS sequence"/>
</dbReference>
<evidence type="ECO:0000256" key="5">
    <source>
        <dbReference type="SAM" id="Phobius"/>
    </source>
</evidence>
<sequence>MQQNVDETRSKGRYGRLLRRFVAASAVATTASQLVFLASYALGALPVTSTVLAWLAGAIPNFLLNRRTWGGGGSAELRGQLLRFAMVSVSTALLAALATSNTETLALRLFPQSPPGQVILVWGAFLGTYLVMFVVKFFLFDRVVFTARRREPVR</sequence>